<organism evidence="2 3">
    <name type="scientific">Brachionus plicatilis</name>
    <name type="common">Marine rotifer</name>
    <name type="synonym">Brachionus muelleri</name>
    <dbReference type="NCBI Taxonomy" id="10195"/>
    <lineage>
        <taxon>Eukaryota</taxon>
        <taxon>Metazoa</taxon>
        <taxon>Spiralia</taxon>
        <taxon>Gnathifera</taxon>
        <taxon>Rotifera</taxon>
        <taxon>Eurotatoria</taxon>
        <taxon>Monogononta</taxon>
        <taxon>Pseudotrocha</taxon>
        <taxon>Ploima</taxon>
        <taxon>Brachionidae</taxon>
        <taxon>Brachionus</taxon>
    </lineage>
</organism>
<comment type="caution">
    <text evidence="2">The sequence shown here is derived from an EMBL/GenBank/DDBJ whole genome shotgun (WGS) entry which is preliminary data.</text>
</comment>
<accession>A0A3M7QQF9</accession>
<proteinExistence type="predicted"/>
<sequence length="74" mass="8516">MTIMPSGAQAGIIPDFGIGSNSVRNIKDHIHLRDQTEQDFLSVHRSHLDMKQRYDQKPNDPSNKHLQQLGKLYF</sequence>
<feature type="region of interest" description="Disordered" evidence="1">
    <location>
        <begin position="51"/>
        <end position="74"/>
    </location>
</feature>
<name>A0A3M7QQF9_BRAPC</name>
<keyword evidence="3" id="KW-1185">Reference proteome</keyword>
<gene>
    <name evidence="2" type="ORF">BpHYR1_048595</name>
</gene>
<protein>
    <submittedName>
        <fullName evidence="2">Uncharacterized protein</fullName>
    </submittedName>
</protein>
<evidence type="ECO:0000313" key="2">
    <source>
        <dbReference type="EMBL" id="RNA13626.1"/>
    </source>
</evidence>
<dbReference type="EMBL" id="REGN01005361">
    <property type="protein sequence ID" value="RNA13626.1"/>
    <property type="molecule type" value="Genomic_DNA"/>
</dbReference>
<reference evidence="2 3" key="1">
    <citation type="journal article" date="2018" name="Sci. Rep.">
        <title>Genomic signatures of local adaptation to the degree of environmental predictability in rotifers.</title>
        <authorList>
            <person name="Franch-Gras L."/>
            <person name="Hahn C."/>
            <person name="Garcia-Roger E.M."/>
            <person name="Carmona M.J."/>
            <person name="Serra M."/>
            <person name="Gomez A."/>
        </authorList>
    </citation>
    <scope>NUCLEOTIDE SEQUENCE [LARGE SCALE GENOMIC DNA]</scope>
    <source>
        <strain evidence="2">HYR1</strain>
    </source>
</reference>
<evidence type="ECO:0000256" key="1">
    <source>
        <dbReference type="SAM" id="MobiDB-lite"/>
    </source>
</evidence>
<dbReference type="AlphaFoldDB" id="A0A3M7QQF9"/>
<dbReference type="Proteomes" id="UP000276133">
    <property type="component" value="Unassembled WGS sequence"/>
</dbReference>
<evidence type="ECO:0000313" key="3">
    <source>
        <dbReference type="Proteomes" id="UP000276133"/>
    </source>
</evidence>